<keyword evidence="8 13" id="KW-0560">Oxidoreductase</keyword>
<dbReference type="EMBL" id="LAYC01000002">
    <property type="protein sequence ID" value="KYK57384.1"/>
    <property type="molecule type" value="Genomic_DNA"/>
</dbReference>
<evidence type="ECO:0000256" key="14">
    <source>
        <dbReference type="SAM" id="Phobius"/>
    </source>
</evidence>
<protein>
    <submittedName>
        <fullName evidence="15">Cytochrome P450</fullName>
    </submittedName>
</protein>
<keyword evidence="7 14" id="KW-1133">Transmembrane helix</keyword>
<keyword evidence="4 12" id="KW-0349">Heme</keyword>
<dbReference type="GO" id="GO:0005506">
    <property type="term" value="F:iron ion binding"/>
    <property type="evidence" value="ECO:0007669"/>
    <property type="project" value="InterPro"/>
</dbReference>
<keyword evidence="10 13" id="KW-0503">Monooxygenase</keyword>
<dbReference type="InterPro" id="IPR017972">
    <property type="entry name" value="Cyt_P450_CS"/>
</dbReference>
<dbReference type="CDD" id="cd11061">
    <property type="entry name" value="CYP67-like"/>
    <property type="match status" value="1"/>
</dbReference>
<dbReference type="GeneID" id="63717036"/>
<dbReference type="GO" id="GO:0016705">
    <property type="term" value="F:oxidoreductase activity, acting on paired donors, with incorporation or reduction of molecular oxygen"/>
    <property type="evidence" value="ECO:0007669"/>
    <property type="project" value="InterPro"/>
</dbReference>
<evidence type="ECO:0000313" key="16">
    <source>
        <dbReference type="Proteomes" id="UP000076580"/>
    </source>
</evidence>
<keyword evidence="11 14" id="KW-0472">Membrane</keyword>
<keyword evidence="9 12" id="KW-0408">Iron</keyword>
<dbReference type="InterPro" id="IPR036396">
    <property type="entry name" value="Cyt_P450_sf"/>
</dbReference>
<comment type="caution">
    <text evidence="15">The sequence shown here is derived from an EMBL/GenBank/DDBJ whole genome shotgun (WGS) entry which is preliminary data.</text>
</comment>
<sequence>MDFRQEAFLRAVTARFQLITVTLVAAVGFAILGAIVYRAVFHPLSKYPGPFLAKFTNLYSAWHAWKGDIHLDIYRCHQKYGNRVRYAPNRLIINTDGALRDIYGHHSNVVKFRNYEVLSKQAANLLTLRDKTQHGRRRRVISQAFSENSLRIFEPKILSRVDRFCDLMRRGNEPSKDRVPAGHWTGPIDMAHAFNNLAFDIMTSVSFDSEFDTMGSPEYRYAMQAIEDSNVRLGVLIQAPELNFAKMDRKLFPKALVGRYKFVKFIRMVLAKRLGATKTASRDIFSFLQQCKDPTTGKELSTAELSTETATFIVAGADTSSTSMSAVSHYLTGSSSCYRRVVEEVRSTFLSVDEIRMGPKLNSCAFLRACIDESLRMSPPGGSALWREVEDGGALIDGTFIPERTEIAVGVYSIHHSPAYYNDPFCYDPDRWYRPADSKGARNESSRLPYMPFSVGARSCVGKPLAIAQIMIVFARLIWEFDLRRADSDFDWMEKDCTPTEYALRDHLTAWKEGPILSIRPRFSD</sequence>
<evidence type="ECO:0000256" key="11">
    <source>
        <dbReference type="ARBA" id="ARBA00023136"/>
    </source>
</evidence>
<feature type="transmembrane region" description="Helical" evidence="14">
    <location>
        <begin position="12"/>
        <end position="37"/>
    </location>
</feature>
<evidence type="ECO:0000256" key="6">
    <source>
        <dbReference type="ARBA" id="ARBA00022723"/>
    </source>
</evidence>
<dbReference type="InParanoid" id="A0A151GJV6"/>
<evidence type="ECO:0000256" key="3">
    <source>
        <dbReference type="ARBA" id="ARBA00010617"/>
    </source>
</evidence>
<dbReference type="PANTHER" id="PTHR24305:SF226">
    <property type="entry name" value="CYTOCHROME P450 MONOOXYGENASE"/>
    <property type="match status" value="1"/>
</dbReference>
<dbReference type="Pfam" id="PF00067">
    <property type="entry name" value="p450"/>
    <property type="match status" value="1"/>
</dbReference>
<evidence type="ECO:0000256" key="5">
    <source>
        <dbReference type="ARBA" id="ARBA00022692"/>
    </source>
</evidence>
<evidence type="ECO:0000256" key="2">
    <source>
        <dbReference type="ARBA" id="ARBA00004370"/>
    </source>
</evidence>
<dbReference type="GO" id="GO:0020037">
    <property type="term" value="F:heme binding"/>
    <property type="evidence" value="ECO:0007669"/>
    <property type="project" value="InterPro"/>
</dbReference>
<gene>
    <name evidence="15" type="ORF">DCS_04393</name>
</gene>
<dbReference type="InterPro" id="IPR002401">
    <property type="entry name" value="Cyt_P450_E_grp-I"/>
</dbReference>
<dbReference type="GO" id="GO:0004497">
    <property type="term" value="F:monooxygenase activity"/>
    <property type="evidence" value="ECO:0007669"/>
    <property type="project" value="UniProtKB-KW"/>
</dbReference>
<dbReference type="Gene3D" id="1.10.630.10">
    <property type="entry name" value="Cytochrome P450"/>
    <property type="match status" value="1"/>
</dbReference>
<accession>A0A151GJV6</accession>
<reference evidence="15 16" key="1">
    <citation type="journal article" date="2016" name="Sci. Rep.">
        <title>Insights into Adaptations to a Near-Obligate Nematode Endoparasitic Lifestyle from the Finished Genome of Drechmeria coniospora.</title>
        <authorList>
            <person name="Zhang L."/>
            <person name="Zhou Z."/>
            <person name="Guo Q."/>
            <person name="Fokkens L."/>
            <person name="Miskei M."/>
            <person name="Pocsi I."/>
            <person name="Zhang W."/>
            <person name="Chen M."/>
            <person name="Wang L."/>
            <person name="Sun Y."/>
            <person name="Donzelli B.G."/>
            <person name="Gibson D.M."/>
            <person name="Nelson D.R."/>
            <person name="Luo J.G."/>
            <person name="Rep M."/>
            <person name="Liu H."/>
            <person name="Yang S."/>
            <person name="Wang J."/>
            <person name="Krasnoff S.B."/>
            <person name="Xu Y."/>
            <person name="Molnar I."/>
            <person name="Lin M."/>
        </authorList>
    </citation>
    <scope>NUCLEOTIDE SEQUENCE [LARGE SCALE GENOMIC DNA]</scope>
    <source>
        <strain evidence="15 16">ARSEF 6962</strain>
    </source>
</reference>
<dbReference type="STRING" id="98403.A0A151GJV6"/>
<evidence type="ECO:0000256" key="8">
    <source>
        <dbReference type="ARBA" id="ARBA00023002"/>
    </source>
</evidence>
<dbReference type="FunFam" id="1.10.630.10:FF:000063">
    <property type="entry name" value="Cytochrome P450 monooxygenase"/>
    <property type="match status" value="1"/>
</dbReference>
<name>A0A151GJV6_DRECN</name>
<evidence type="ECO:0000256" key="12">
    <source>
        <dbReference type="PIRSR" id="PIRSR602401-1"/>
    </source>
</evidence>
<dbReference type="AlphaFoldDB" id="A0A151GJV6"/>
<feature type="binding site" description="axial binding residue" evidence="12">
    <location>
        <position position="460"/>
    </location>
    <ligand>
        <name>heme</name>
        <dbReference type="ChEBI" id="CHEBI:30413"/>
    </ligand>
    <ligandPart>
        <name>Fe</name>
        <dbReference type="ChEBI" id="CHEBI:18248"/>
    </ligandPart>
</feature>
<evidence type="ECO:0000256" key="9">
    <source>
        <dbReference type="ARBA" id="ARBA00023004"/>
    </source>
</evidence>
<proteinExistence type="inferred from homology"/>
<keyword evidence="16" id="KW-1185">Reference proteome</keyword>
<evidence type="ECO:0000256" key="4">
    <source>
        <dbReference type="ARBA" id="ARBA00022617"/>
    </source>
</evidence>
<dbReference type="PANTHER" id="PTHR24305">
    <property type="entry name" value="CYTOCHROME P450"/>
    <property type="match status" value="1"/>
</dbReference>
<dbReference type="PROSITE" id="PS00086">
    <property type="entry name" value="CYTOCHROME_P450"/>
    <property type="match status" value="1"/>
</dbReference>
<dbReference type="RefSeq" id="XP_040656736.1">
    <property type="nucleotide sequence ID" value="XM_040801703.1"/>
</dbReference>
<comment type="subcellular location">
    <subcellularLocation>
        <location evidence="2">Membrane</location>
    </subcellularLocation>
</comment>
<keyword evidence="6 12" id="KW-0479">Metal-binding</keyword>
<organism evidence="15 16">
    <name type="scientific">Drechmeria coniospora</name>
    <name type="common">Nematophagous fungus</name>
    <name type="synonym">Meria coniospora</name>
    <dbReference type="NCBI Taxonomy" id="98403"/>
    <lineage>
        <taxon>Eukaryota</taxon>
        <taxon>Fungi</taxon>
        <taxon>Dikarya</taxon>
        <taxon>Ascomycota</taxon>
        <taxon>Pezizomycotina</taxon>
        <taxon>Sordariomycetes</taxon>
        <taxon>Hypocreomycetidae</taxon>
        <taxon>Hypocreales</taxon>
        <taxon>Ophiocordycipitaceae</taxon>
        <taxon>Drechmeria</taxon>
    </lineage>
</organism>
<evidence type="ECO:0000313" key="15">
    <source>
        <dbReference type="EMBL" id="KYK57384.1"/>
    </source>
</evidence>
<dbReference type="GO" id="GO:0016020">
    <property type="term" value="C:membrane"/>
    <property type="evidence" value="ECO:0007669"/>
    <property type="project" value="UniProtKB-SubCell"/>
</dbReference>
<dbReference type="PRINTS" id="PR00463">
    <property type="entry name" value="EP450I"/>
</dbReference>
<comment type="similarity">
    <text evidence="3 13">Belongs to the cytochrome P450 family.</text>
</comment>
<evidence type="ECO:0000256" key="1">
    <source>
        <dbReference type="ARBA" id="ARBA00001971"/>
    </source>
</evidence>
<dbReference type="Proteomes" id="UP000076580">
    <property type="component" value="Chromosome 02"/>
</dbReference>
<dbReference type="SUPFAM" id="SSF48264">
    <property type="entry name" value="Cytochrome P450"/>
    <property type="match status" value="1"/>
</dbReference>
<evidence type="ECO:0000256" key="13">
    <source>
        <dbReference type="RuleBase" id="RU000461"/>
    </source>
</evidence>
<dbReference type="GO" id="GO:1902181">
    <property type="term" value="P:verruculogen biosynthetic process"/>
    <property type="evidence" value="ECO:0007669"/>
    <property type="project" value="UniProtKB-ARBA"/>
</dbReference>
<keyword evidence="5 14" id="KW-0812">Transmembrane</keyword>
<dbReference type="PRINTS" id="PR00385">
    <property type="entry name" value="P450"/>
</dbReference>
<evidence type="ECO:0000256" key="7">
    <source>
        <dbReference type="ARBA" id="ARBA00022989"/>
    </source>
</evidence>
<comment type="cofactor">
    <cofactor evidence="1 12">
        <name>heme</name>
        <dbReference type="ChEBI" id="CHEBI:30413"/>
    </cofactor>
</comment>
<evidence type="ECO:0000256" key="10">
    <source>
        <dbReference type="ARBA" id="ARBA00023033"/>
    </source>
</evidence>
<dbReference type="InterPro" id="IPR050121">
    <property type="entry name" value="Cytochrome_P450_monoxygenase"/>
</dbReference>
<dbReference type="InterPro" id="IPR001128">
    <property type="entry name" value="Cyt_P450"/>
</dbReference>